<name>A0A9X8Y9E2_9FIRM</name>
<dbReference type="GO" id="GO:0005886">
    <property type="term" value="C:plasma membrane"/>
    <property type="evidence" value="ECO:0007669"/>
    <property type="project" value="UniProtKB-SubCell"/>
</dbReference>
<evidence type="ECO:0000259" key="7">
    <source>
        <dbReference type="Pfam" id="PF09335"/>
    </source>
</evidence>
<evidence type="ECO:0000256" key="4">
    <source>
        <dbReference type="ARBA" id="ARBA00022989"/>
    </source>
</evidence>
<dbReference type="InterPro" id="IPR032816">
    <property type="entry name" value="VTT_dom"/>
</dbReference>
<dbReference type="OrthoDB" id="1695917at2"/>
<accession>A0A9X8Y9E2</accession>
<evidence type="ECO:0000256" key="3">
    <source>
        <dbReference type="ARBA" id="ARBA00022692"/>
    </source>
</evidence>
<proteinExistence type="inferred from homology"/>
<dbReference type="PANTHER" id="PTHR12677:SF59">
    <property type="entry name" value="GOLGI APPARATUS MEMBRANE PROTEIN TVP38-RELATED"/>
    <property type="match status" value="1"/>
</dbReference>
<keyword evidence="5 6" id="KW-0472">Membrane</keyword>
<comment type="subcellular location">
    <subcellularLocation>
        <location evidence="1 6">Cell membrane</location>
        <topology evidence="1 6">Multi-pass membrane protein</topology>
    </subcellularLocation>
</comment>
<evidence type="ECO:0000256" key="2">
    <source>
        <dbReference type="ARBA" id="ARBA00022475"/>
    </source>
</evidence>
<evidence type="ECO:0000313" key="8">
    <source>
        <dbReference type="EMBL" id="TCL45307.1"/>
    </source>
</evidence>
<evidence type="ECO:0000256" key="6">
    <source>
        <dbReference type="RuleBase" id="RU366058"/>
    </source>
</evidence>
<comment type="caution">
    <text evidence="8">The sequence shown here is derived from an EMBL/GenBank/DDBJ whole genome shotgun (WGS) entry which is preliminary data.</text>
</comment>
<comment type="similarity">
    <text evidence="6">Belongs to the TVP38/TMEM64 family.</text>
</comment>
<evidence type="ECO:0000256" key="5">
    <source>
        <dbReference type="ARBA" id="ARBA00023136"/>
    </source>
</evidence>
<keyword evidence="2 6" id="KW-1003">Cell membrane</keyword>
<keyword evidence="4 6" id="KW-1133">Transmembrane helix</keyword>
<evidence type="ECO:0000313" key="9">
    <source>
        <dbReference type="Proteomes" id="UP000294682"/>
    </source>
</evidence>
<feature type="transmembrane region" description="Helical" evidence="6">
    <location>
        <begin position="88"/>
        <end position="107"/>
    </location>
</feature>
<dbReference type="RefSeq" id="WP_079700520.1">
    <property type="nucleotide sequence ID" value="NZ_SLUK01000001.1"/>
</dbReference>
<protein>
    <recommendedName>
        <fullName evidence="6">TVP38/TMEM64 family membrane protein</fullName>
    </recommendedName>
</protein>
<organism evidence="8 9">
    <name type="scientific">Harryflintia acetispora</name>
    <dbReference type="NCBI Taxonomy" id="1849041"/>
    <lineage>
        <taxon>Bacteria</taxon>
        <taxon>Bacillati</taxon>
        <taxon>Bacillota</taxon>
        <taxon>Clostridia</taxon>
        <taxon>Eubacteriales</taxon>
        <taxon>Oscillospiraceae</taxon>
        <taxon>Harryflintia</taxon>
    </lineage>
</organism>
<feature type="transmembrane region" description="Helical" evidence="6">
    <location>
        <begin position="139"/>
        <end position="160"/>
    </location>
</feature>
<feature type="domain" description="VTT" evidence="7">
    <location>
        <begin position="72"/>
        <end position="189"/>
    </location>
</feature>
<dbReference type="AlphaFoldDB" id="A0A9X8Y9E2"/>
<evidence type="ECO:0000256" key="1">
    <source>
        <dbReference type="ARBA" id="ARBA00004651"/>
    </source>
</evidence>
<dbReference type="Proteomes" id="UP000294682">
    <property type="component" value="Unassembled WGS sequence"/>
</dbReference>
<sequence length="225" mass="24721">MDNKRQKWVDRLLAGAKALPLLLILLVILFFGQNLDKITVEDILRYTPQNLLLAALVLVGAYAVKSLSVVFPLLALYASAGVLFPPPVAILVNLCGLCVCATLPYLLGRLAGQEYMDRLMSRYQKAARLRELQSSNELFLAYFLRVINLLPGDIVSMFLGSTGMRFDKYLVGSLLGLCPTMLAATFLGEHITEPTSPGFLLSAGATVLLSVGSLLLYRVYLKKHQ</sequence>
<keyword evidence="9" id="KW-1185">Reference proteome</keyword>
<feature type="transmembrane region" description="Helical" evidence="6">
    <location>
        <begin position="51"/>
        <end position="76"/>
    </location>
</feature>
<dbReference type="PANTHER" id="PTHR12677">
    <property type="entry name" value="GOLGI APPARATUS MEMBRANE PROTEIN TVP38-RELATED"/>
    <property type="match status" value="1"/>
</dbReference>
<reference evidence="8 9" key="1">
    <citation type="submission" date="2019-03" db="EMBL/GenBank/DDBJ databases">
        <title>Genomic Encyclopedia of Type Strains, Phase IV (KMG-IV): sequencing the most valuable type-strain genomes for metagenomic binning, comparative biology and taxonomic classification.</title>
        <authorList>
            <person name="Goeker M."/>
        </authorList>
    </citation>
    <scope>NUCLEOTIDE SEQUENCE [LARGE SCALE GENOMIC DNA]</scope>
    <source>
        <strain evidence="8 9">DSM 100433</strain>
    </source>
</reference>
<keyword evidence="3 6" id="KW-0812">Transmembrane</keyword>
<dbReference type="Pfam" id="PF09335">
    <property type="entry name" value="VTT_dom"/>
    <property type="match status" value="1"/>
</dbReference>
<dbReference type="InterPro" id="IPR015414">
    <property type="entry name" value="TMEM64"/>
</dbReference>
<feature type="transmembrane region" description="Helical" evidence="6">
    <location>
        <begin position="169"/>
        <end position="187"/>
    </location>
</feature>
<feature type="transmembrane region" description="Helical" evidence="6">
    <location>
        <begin position="199"/>
        <end position="220"/>
    </location>
</feature>
<gene>
    <name evidence="8" type="ORF">EDD78_101290</name>
</gene>
<feature type="transmembrane region" description="Helical" evidence="6">
    <location>
        <begin position="12"/>
        <end position="31"/>
    </location>
</feature>
<dbReference type="EMBL" id="SLUK01000001">
    <property type="protein sequence ID" value="TCL45307.1"/>
    <property type="molecule type" value="Genomic_DNA"/>
</dbReference>